<feature type="transmembrane region" description="Helical" evidence="7">
    <location>
        <begin position="250"/>
        <end position="268"/>
    </location>
</feature>
<proteinExistence type="predicted"/>
<comment type="subcellular location">
    <subcellularLocation>
        <location evidence="1">Cell membrane</location>
        <topology evidence="1">Multi-pass membrane protein</topology>
    </subcellularLocation>
</comment>
<feature type="transmembrane region" description="Helical" evidence="7">
    <location>
        <begin position="303"/>
        <end position="326"/>
    </location>
</feature>
<keyword evidence="4 7" id="KW-0812">Transmembrane</keyword>
<evidence type="ECO:0000256" key="3">
    <source>
        <dbReference type="ARBA" id="ARBA00022475"/>
    </source>
</evidence>
<feature type="transmembrane region" description="Helical" evidence="7">
    <location>
        <begin position="338"/>
        <end position="358"/>
    </location>
</feature>
<dbReference type="InterPro" id="IPR011701">
    <property type="entry name" value="MFS"/>
</dbReference>
<dbReference type="PANTHER" id="PTHR23513">
    <property type="entry name" value="INTEGRAL MEMBRANE EFFLUX PROTEIN-RELATED"/>
    <property type="match status" value="1"/>
</dbReference>
<reference evidence="9 10" key="1">
    <citation type="submission" date="2016-03" db="EMBL/GenBank/DDBJ databases">
        <authorList>
            <person name="Cho S.-Y."/>
            <person name="Lim S."/>
            <person name="Kim H."/>
            <person name="Soh E.H."/>
            <person name="Moon J.S."/>
        </authorList>
    </citation>
    <scope>NUCLEOTIDE SEQUENCE [LARGE SCALE GENOMIC DNA]</scope>
    <source>
        <strain evidence="9 10">KCTC 3810</strain>
    </source>
</reference>
<evidence type="ECO:0000256" key="6">
    <source>
        <dbReference type="ARBA" id="ARBA00023136"/>
    </source>
</evidence>
<keyword evidence="10" id="KW-1185">Reference proteome</keyword>
<dbReference type="RefSeq" id="WP_028106404.1">
    <property type="nucleotide sequence ID" value="NZ_LVVL01000001.1"/>
</dbReference>
<gene>
    <name evidence="9" type="ORF">A3783_06485</name>
</gene>
<evidence type="ECO:0000256" key="4">
    <source>
        <dbReference type="ARBA" id="ARBA00022692"/>
    </source>
</evidence>
<protein>
    <recommendedName>
        <fullName evidence="8">Major facilitator superfamily (MFS) profile domain-containing protein</fullName>
    </recommendedName>
</protein>
<dbReference type="InterPro" id="IPR020846">
    <property type="entry name" value="MFS_dom"/>
</dbReference>
<dbReference type="SUPFAM" id="SSF103473">
    <property type="entry name" value="MFS general substrate transporter"/>
    <property type="match status" value="1"/>
</dbReference>
<dbReference type="CDD" id="cd06173">
    <property type="entry name" value="MFS_MefA_like"/>
    <property type="match status" value="1"/>
</dbReference>
<dbReference type="InterPro" id="IPR036259">
    <property type="entry name" value="MFS_trans_sf"/>
</dbReference>
<organism evidence="9 10">
    <name type="scientific">Exiguobacterium undae</name>
    <dbReference type="NCBI Taxonomy" id="169177"/>
    <lineage>
        <taxon>Bacteria</taxon>
        <taxon>Bacillati</taxon>
        <taxon>Bacillota</taxon>
        <taxon>Bacilli</taxon>
        <taxon>Bacillales</taxon>
        <taxon>Bacillales Family XII. Incertae Sedis</taxon>
        <taxon>Exiguobacterium</taxon>
    </lineage>
</organism>
<accession>A0ABX2VBG1</accession>
<feature type="transmembrane region" description="Helical" evidence="7">
    <location>
        <begin position="138"/>
        <end position="156"/>
    </location>
</feature>
<dbReference type="PANTHER" id="PTHR23513:SF6">
    <property type="entry name" value="MAJOR FACILITATOR SUPERFAMILY ASSOCIATED DOMAIN-CONTAINING PROTEIN"/>
    <property type="match status" value="1"/>
</dbReference>
<feature type="transmembrane region" description="Helical" evidence="7">
    <location>
        <begin position="7"/>
        <end position="26"/>
    </location>
</feature>
<evidence type="ECO:0000313" key="10">
    <source>
        <dbReference type="Proteomes" id="UP000078447"/>
    </source>
</evidence>
<keyword evidence="3" id="KW-1003">Cell membrane</keyword>
<dbReference type="Pfam" id="PF07690">
    <property type="entry name" value="MFS_1"/>
    <property type="match status" value="2"/>
</dbReference>
<evidence type="ECO:0000313" key="9">
    <source>
        <dbReference type="EMBL" id="OAN15579.1"/>
    </source>
</evidence>
<feature type="transmembrane region" description="Helical" evidence="7">
    <location>
        <begin position="280"/>
        <end position="297"/>
    </location>
</feature>
<evidence type="ECO:0000256" key="2">
    <source>
        <dbReference type="ARBA" id="ARBA00022448"/>
    </source>
</evidence>
<evidence type="ECO:0000259" key="8">
    <source>
        <dbReference type="PROSITE" id="PS50850"/>
    </source>
</evidence>
<name>A0ABX2VBG1_9BACL</name>
<dbReference type="EMBL" id="LVVL01000001">
    <property type="protein sequence ID" value="OAN15579.1"/>
    <property type="molecule type" value="Genomic_DNA"/>
</dbReference>
<keyword evidence="5 7" id="KW-1133">Transmembrane helix</keyword>
<dbReference type="PROSITE" id="PS50850">
    <property type="entry name" value="MFS"/>
    <property type="match status" value="1"/>
</dbReference>
<feature type="transmembrane region" description="Helical" evidence="7">
    <location>
        <begin position="69"/>
        <end position="88"/>
    </location>
</feature>
<feature type="transmembrane region" description="Helical" evidence="7">
    <location>
        <begin position="217"/>
        <end position="238"/>
    </location>
</feature>
<evidence type="ECO:0000256" key="7">
    <source>
        <dbReference type="SAM" id="Phobius"/>
    </source>
</evidence>
<feature type="transmembrane region" description="Helical" evidence="7">
    <location>
        <begin position="38"/>
        <end position="57"/>
    </location>
</feature>
<keyword evidence="2" id="KW-0813">Transport</keyword>
<dbReference type="Proteomes" id="UP000078447">
    <property type="component" value="Unassembled WGS sequence"/>
</dbReference>
<comment type="caution">
    <text evidence="9">The sequence shown here is derived from an EMBL/GenBank/DDBJ whole genome shotgun (WGS) entry which is preliminary data.</text>
</comment>
<keyword evidence="6 7" id="KW-0472">Membrane</keyword>
<sequence length="402" mass="43740">MPRLFRYFYASDLIAVVGASISYIAIYWTCAQLLSPSALSLLIGAVFLIRFVSSSLVGPWIDRVEPVRLLKGTVLVRFLLLGAVWFILTQTEATLLPLLGLLAVQTFLQVIGGNTAFKVVTRIVEAEQLPVANAYLSTLDRMGTLAGLLAGGLLIAEFSIEMILGMEAILHVIAWLLLFPLPSTATDENKTTAKTTYWSDLQQGFSYLRQDARLMRLLLFGFVANWMITPLNALLAPFAKDILKGGANTFSLLELALVIGGIAMSLLYARFADRLDLTQMFQLSTVLQGVFMLAIGLTTTLPLAFSGMLLLGMALSLFGIPFSTLLQQTTPDGLLGRIRSAMVAASTLCSAICFGLSAYLTTVFAIDTVFVLFSGTGLLVAFWLIRLQRTAPDVEARRDEVG</sequence>
<feature type="transmembrane region" description="Helical" evidence="7">
    <location>
        <begin position="364"/>
        <end position="385"/>
    </location>
</feature>
<evidence type="ECO:0000256" key="1">
    <source>
        <dbReference type="ARBA" id="ARBA00004651"/>
    </source>
</evidence>
<evidence type="ECO:0000256" key="5">
    <source>
        <dbReference type="ARBA" id="ARBA00022989"/>
    </source>
</evidence>
<dbReference type="Gene3D" id="1.20.1250.20">
    <property type="entry name" value="MFS general substrate transporter like domains"/>
    <property type="match status" value="1"/>
</dbReference>
<feature type="domain" description="Major facilitator superfamily (MFS) profile" evidence="8">
    <location>
        <begin position="1"/>
        <end position="392"/>
    </location>
</feature>